<name>A0A0E9TR33_ANGAN</name>
<reference evidence="1" key="2">
    <citation type="journal article" date="2015" name="Fish Shellfish Immunol.">
        <title>Early steps in the European eel (Anguilla anguilla)-Vibrio vulnificus interaction in the gills: Role of the RtxA13 toxin.</title>
        <authorList>
            <person name="Callol A."/>
            <person name="Pajuelo D."/>
            <person name="Ebbesson L."/>
            <person name="Teles M."/>
            <person name="MacKenzie S."/>
            <person name="Amaro C."/>
        </authorList>
    </citation>
    <scope>NUCLEOTIDE SEQUENCE</scope>
</reference>
<dbReference type="EMBL" id="GBXM01052551">
    <property type="protein sequence ID" value="JAH56026.1"/>
    <property type="molecule type" value="Transcribed_RNA"/>
</dbReference>
<proteinExistence type="predicted"/>
<protein>
    <submittedName>
        <fullName evidence="1">Uncharacterized protein</fullName>
    </submittedName>
</protein>
<evidence type="ECO:0000313" key="1">
    <source>
        <dbReference type="EMBL" id="JAH56026.1"/>
    </source>
</evidence>
<accession>A0A0E9TR33</accession>
<sequence>MALLIQPSAIPENQLQRCEMLILKELYQNHILHLYCITCHLSVSSSIPQSTAIPQFPPYHKICYASANNYYPCKPLYL</sequence>
<dbReference type="AlphaFoldDB" id="A0A0E9TR33"/>
<organism evidence="1">
    <name type="scientific">Anguilla anguilla</name>
    <name type="common">European freshwater eel</name>
    <name type="synonym">Muraena anguilla</name>
    <dbReference type="NCBI Taxonomy" id="7936"/>
    <lineage>
        <taxon>Eukaryota</taxon>
        <taxon>Metazoa</taxon>
        <taxon>Chordata</taxon>
        <taxon>Craniata</taxon>
        <taxon>Vertebrata</taxon>
        <taxon>Euteleostomi</taxon>
        <taxon>Actinopterygii</taxon>
        <taxon>Neopterygii</taxon>
        <taxon>Teleostei</taxon>
        <taxon>Anguilliformes</taxon>
        <taxon>Anguillidae</taxon>
        <taxon>Anguilla</taxon>
    </lineage>
</organism>
<reference evidence="1" key="1">
    <citation type="submission" date="2014-11" db="EMBL/GenBank/DDBJ databases">
        <authorList>
            <person name="Amaro Gonzalez C."/>
        </authorList>
    </citation>
    <scope>NUCLEOTIDE SEQUENCE</scope>
</reference>